<evidence type="ECO:0000256" key="6">
    <source>
        <dbReference type="ARBA" id="ARBA00023136"/>
    </source>
</evidence>
<proteinExistence type="predicted"/>
<dbReference type="Proteomes" id="UP000237846">
    <property type="component" value="Unassembled WGS sequence"/>
</dbReference>
<feature type="transmembrane region" description="Helical" evidence="7">
    <location>
        <begin position="162"/>
        <end position="183"/>
    </location>
</feature>
<keyword evidence="2" id="KW-0813">Transport</keyword>
<evidence type="ECO:0000256" key="3">
    <source>
        <dbReference type="ARBA" id="ARBA00022475"/>
    </source>
</evidence>
<comment type="subcellular location">
    <subcellularLocation>
        <location evidence="1">Cell membrane</location>
        <topology evidence="1">Multi-pass membrane protein</topology>
    </subcellularLocation>
</comment>
<evidence type="ECO:0000313" key="9">
    <source>
        <dbReference type="EMBL" id="PRY02431.1"/>
    </source>
</evidence>
<feature type="transmembrane region" description="Helical" evidence="7">
    <location>
        <begin position="369"/>
        <end position="394"/>
    </location>
</feature>
<gene>
    <name evidence="9" type="ORF">CLV72_1011033</name>
</gene>
<keyword evidence="3" id="KW-1003">Cell membrane</keyword>
<dbReference type="InterPro" id="IPR050171">
    <property type="entry name" value="MFS_Transporters"/>
</dbReference>
<keyword evidence="6 7" id="KW-0472">Membrane</keyword>
<feature type="transmembrane region" description="Helical" evidence="7">
    <location>
        <begin position="97"/>
        <end position="116"/>
    </location>
</feature>
<dbReference type="PANTHER" id="PTHR23517">
    <property type="entry name" value="RESISTANCE PROTEIN MDTM, PUTATIVE-RELATED-RELATED"/>
    <property type="match status" value="1"/>
</dbReference>
<keyword evidence="5 7" id="KW-1133">Transmembrane helix</keyword>
<feature type="transmembrane region" description="Helical" evidence="7">
    <location>
        <begin position="305"/>
        <end position="328"/>
    </location>
</feature>
<protein>
    <submittedName>
        <fullName evidence="9">Nitrate/nitrite transporter NarK</fullName>
    </submittedName>
</protein>
<dbReference type="InterPro" id="IPR011701">
    <property type="entry name" value="MFS"/>
</dbReference>
<dbReference type="GO" id="GO:0022857">
    <property type="term" value="F:transmembrane transporter activity"/>
    <property type="evidence" value="ECO:0007669"/>
    <property type="project" value="InterPro"/>
</dbReference>
<dbReference type="OrthoDB" id="3285778at2"/>
<feature type="transmembrane region" description="Helical" evidence="7">
    <location>
        <begin position="273"/>
        <end position="293"/>
    </location>
</feature>
<keyword evidence="4 7" id="KW-0812">Transmembrane</keyword>
<sequence length="439" mass="44852">MTATDDRAARPARRLLDRWSLLARARDLSGVARLLLATQLAFNVGFYLVVPFLAVHLAEDLLLAGWAVGVVLGVRTFSQQGLFFLGGALADRYGTKPMVLTGCAIRVAGFAVLGLAPDFGTVLLGAVLTGFAAALFSPAVESALAQEGTELERRGVITRTEVFGLFAVCGELGAVTGPLLGAALLAADFTATCLVAAGAFALILLAHLRWLPAAPARDAAGPPLAGWARVLRDRVFLLFALCYSGYLLSYNQLYLALPVELSRASGGGDGQAALGWMFATASVLVVLGQLPLAGWARRRLGAVRALPLGFGLLALAFAAVAVCAPLPVPPGLLAYAPALALVVLLTFGQMLAVPVAQDLVARLAGERSLGAYFGFLSSAGGAAVLLGSTGAGALLDLAATPGPLAALPWATLAAVPALGGLGLWLLARRVSGPGAGTPT</sequence>
<dbReference type="GO" id="GO:0005886">
    <property type="term" value="C:plasma membrane"/>
    <property type="evidence" value="ECO:0007669"/>
    <property type="project" value="UniProtKB-SubCell"/>
</dbReference>
<keyword evidence="10" id="KW-1185">Reference proteome</keyword>
<name>A0A2T0QF07_9ACTN</name>
<organism evidence="9 10">
    <name type="scientific">Allonocardiopsis opalescens</name>
    <dbReference type="NCBI Taxonomy" id="1144618"/>
    <lineage>
        <taxon>Bacteria</taxon>
        <taxon>Bacillati</taxon>
        <taxon>Actinomycetota</taxon>
        <taxon>Actinomycetes</taxon>
        <taxon>Streptosporangiales</taxon>
        <taxon>Allonocardiopsis</taxon>
    </lineage>
</organism>
<dbReference type="Gene3D" id="1.20.1250.20">
    <property type="entry name" value="MFS general substrate transporter like domains"/>
    <property type="match status" value="1"/>
</dbReference>
<comment type="caution">
    <text evidence="9">The sequence shown here is derived from an EMBL/GenBank/DDBJ whole genome shotgun (WGS) entry which is preliminary data.</text>
</comment>
<evidence type="ECO:0000256" key="7">
    <source>
        <dbReference type="SAM" id="Phobius"/>
    </source>
</evidence>
<dbReference type="AlphaFoldDB" id="A0A2T0QF07"/>
<dbReference type="InterPro" id="IPR020846">
    <property type="entry name" value="MFS_dom"/>
</dbReference>
<reference evidence="9 10" key="1">
    <citation type="submission" date="2018-03" db="EMBL/GenBank/DDBJ databases">
        <title>Genomic Encyclopedia of Archaeal and Bacterial Type Strains, Phase II (KMG-II): from individual species to whole genera.</title>
        <authorList>
            <person name="Goeker M."/>
        </authorList>
    </citation>
    <scope>NUCLEOTIDE SEQUENCE [LARGE SCALE GENOMIC DNA]</scope>
    <source>
        <strain evidence="9 10">DSM 45601</strain>
    </source>
</reference>
<dbReference type="PANTHER" id="PTHR23517:SF2">
    <property type="entry name" value="MULTIDRUG RESISTANCE PROTEIN MDTH"/>
    <property type="match status" value="1"/>
</dbReference>
<dbReference type="EMBL" id="PVZC01000001">
    <property type="protein sequence ID" value="PRY02431.1"/>
    <property type="molecule type" value="Genomic_DNA"/>
</dbReference>
<accession>A0A2T0QF07</accession>
<evidence type="ECO:0000256" key="5">
    <source>
        <dbReference type="ARBA" id="ARBA00022989"/>
    </source>
</evidence>
<feature type="domain" description="Major facilitator superfamily (MFS) profile" evidence="8">
    <location>
        <begin position="31"/>
        <end position="431"/>
    </location>
</feature>
<feature type="transmembrane region" description="Helical" evidence="7">
    <location>
        <begin position="235"/>
        <end position="253"/>
    </location>
</feature>
<feature type="transmembrane region" description="Helical" evidence="7">
    <location>
        <begin position="334"/>
        <end position="357"/>
    </location>
</feature>
<evidence type="ECO:0000256" key="1">
    <source>
        <dbReference type="ARBA" id="ARBA00004651"/>
    </source>
</evidence>
<evidence type="ECO:0000313" key="10">
    <source>
        <dbReference type="Proteomes" id="UP000237846"/>
    </source>
</evidence>
<feature type="transmembrane region" description="Helical" evidence="7">
    <location>
        <begin position="122"/>
        <end position="141"/>
    </location>
</feature>
<feature type="transmembrane region" description="Helical" evidence="7">
    <location>
        <begin position="34"/>
        <end position="57"/>
    </location>
</feature>
<evidence type="ECO:0000256" key="2">
    <source>
        <dbReference type="ARBA" id="ARBA00022448"/>
    </source>
</evidence>
<dbReference type="RefSeq" id="WP_106239987.1">
    <property type="nucleotide sequence ID" value="NZ_PVZC01000001.1"/>
</dbReference>
<evidence type="ECO:0000256" key="4">
    <source>
        <dbReference type="ARBA" id="ARBA00022692"/>
    </source>
</evidence>
<feature type="transmembrane region" description="Helical" evidence="7">
    <location>
        <begin position="189"/>
        <end position="208"/>
    </location>
</feature>
<dbReference type="Pfam" id="PF07690">
    <property type="entry name" value="MFS_1"/>
    <property type="match status" value="1"/>
</dbReference>
<evidence type="ECO:0000259" key="8">
    <source>
        <dbReference type="PROSITE" id="PS50850"/>
    </source>
</evidence>
<feature type="transmembrane region" description="Helical" evidence="7">
    <location>
        <begin position="63"/>
        <end position="85"/>
    </location>
</feature>
<dbReference type="InterPro" id="IPR036259">
    <property type="entry name" value="MFS_trans_sf"/>
</dbReference>
<dbReference type="SUPFAM" id="SSF103473">
    <property type="entry name" value="MFS general substrate transporter"/>
    <property type="match status" value="1"/>
</dbReference>
<feature type="transmembrane region" description="Helical" evidence="7">
    <location>
        <begin position="406"/>
        <end position="427"/>
    </location>
</feature>
<dbReference type="PROSITE" id="PS50850">
    <property type="entry name" value="MFS"/>
    <property type="match status" value="1"/>
</dbReference>